<dbReference type="Gene3D" id="1.20.1250.20">
    <property type="entry name" value="MFS general substrate transporter like domains"/>
    <property type="match status" value="1"/>
</dbReference>
<dbReference type="RefSeq" id="WP_149690102.1">
    <property type="nucleotide sequence ID" value="NZ_SDPQ02000003.1"/>
</dbReference>
<evidence type="ECO:0000256" key="6">
    <source>
        <dbReference type="ARBA" id="ARBA00023136"/>
    </source>
</evidence>
<dbReference type="NCBIfam" id="TIGR00711">
    <property type="entry name" value="efflux_EmrB"/>
    <property type="match status" value="1"/>
</dbReference>
<reference evidence="9" key="1">
    <citation type="submission" date="2019-09" db="EMBL/GenBank/DDBJ databases">
        <authorList>
            <person name="Li J."/>
        </authorList>
    </citation>
    <scope>NUCLEOTIDE SEQUENCE [LARGE SCALE GENOMIC DNA]</scope>
    <source>
        <strain evidence="9">JCM 14732</strain>
    </source>
</reference>
<feature type="transmembrane region" description="Helical" evidence="7">
    <location>
        <begin position="27"/>
        <end position="51"/>
    </location>
</feature>
<keyword evidence="6 7" id="KW-0472">Membrane</keyword>
<dbReference type="Gene3D" id="1.20.1720.10">
    <property type="entry name" value="Multidrug resistance protein D"/>
    <property type="match status" value="1"/>
</dbReference>
<feature type="transmembrane region" description="Helical" evidence="7">
    <location>
        <begin position="216"/>
        <end position="236"/>
    </location>
</feature>
<evidence type="ECO:0000256" key="4">
    <source>
        <dbReference type="ARBA" id="ARBA00022692"/>
    </source>
</evidence>
<feature type="transmembrane region" description="Helical" evidence="7">
    <location>
        <begin position="242"/>
        <end position="265"/>
    </location>
</feature>
<feature type="transmembrane region" description="Helical" evidence="7">
    <location>
        <begin position="155"/>
        <end position="175"/>
    </location>
</feature>
<protein>
    <submittedName>
        <fullName evidence="9">MFS transporter</fullName>
    </submittedName>
</protein>
<dbReference type="PANTHER" id="PTHR42718">
    <property type="entry name" value="MAJOR FACILITATOR SUPERFAMILY MULTIDRUG TRANSPORTER MFSC"/>
    <property type="match status" value="1"/>
</dbReference>
<feature type="transmembrane region" description="Helical" evidence="7">
    <location>
        <begin position="464"/>
        <end position="483"/>
    </location>
</feature>
<dbReference type="InterPro" id="IPR036259">
    <property type="entry name" value="MFS_trans_sf"/>
</dbReference>
<feature type="domain" description="Major facilitator superfamily (MFS) profile" evidence="8">
    <location>
        <begin position="29"/>
        <end position="487"/>
    </location>
</feature>
<name>A0A5M4FAZ0_9ACTN</name>
<dbReference type="AlphaFoldDB" id="A0A5M4FAZ0"/>
<evidence type="ECO:0000259" key="8">
    <source>
        <dbReference type="PROSITE" id="PS50850"/>
    </source>
</evidence>
<comment type="subcellular location">
    <subcellularLocation>
        <location evidence="1">Cell membrane</location>
        <topology evidence="1">Multi-pass membrane protein</topology>
    </subcellularLocation>
</comment>
<dbReference type="PROSITE" id="PS00216">
    <property type="entry name" value="SUGAR_TRANSPORT_1"/>
    <property type="match status" value="1"/>
</dbReference>
<dbReference type="EMBL" id="SDPQ02000003">
    <property type="protein sequence ID" value="KAA1395437.1"/>
    <property type="molecule type" value="Genomic_DNA"/>
</dbReference>
<comment type="caution">
    <text evidence="9">The sequence shown here is derived from an EMBL/GenBank/DDBJ whole genome shotgun (WGS) entry which is preliminary data.</text>
</comment>
<feature type="transmembrane region" description="Helical" evidence="7">
    <location>
        <begin position="181"/>
        <end position="204"/>
    </location>
</feature>
<dbReference type="PROSITE" id="PS50850">
    <property type="entry name" value="MFS"/>
    <property type="match status" value="1"/>
</dbReference>
<feature type="transmembrane region" description="Helical" evidence="7">
    <location>
        <begin position="125"/>
        <end position="143"/>
    </location>
</feature>
<feature type="transmembrane region" description="Helical" evidence="7">
    <location>
        <begin position="66"/>
        <end position="83"/>
    </location>
</feature>
<evidence type="ECO:0000256" key="7">
    <source>
        <dbReference type="SAM" id="Phobius"/>
    </source>
</evidence>
<dbReference type="InterPro" id="IPR011701">
    <property type="entry name" value="MFS"/>
</dbReference>
<evidence type="ECO:0000256" key="5">
    <source>
        <dbReference type="ARBA" id="ARBA00022989"/>
    </source>
</evidence>
<keyword evidence="10" id="KW-1185">Reference proteome</keyword>
<proteinExistence type="predicted"/>
<feature type="transmembrane region" description="Helical" evidence="7">
    <location>
        <begin position="95"/>
        <end position="113"/>
    </location>
</feature>
<dbReference type="Pfam" id="PF07690">
    <property type="entry name" value="MFS_1"/>
    <property type="match status" value="1"/>
</dbReference>
<organism evidence="9 10">
    <name type="scientific">Aeromicrobium ginsengisoli</name>
    <dbReference type="NCBI Taxonomy" id="363867"/>
    <lineage>
        <taxon>Bacteria</taxon>
        <taxon>Bacillati</taxon>
        <taxon>Actinomycetota</taxon>
        <taxon>Actinomycetes</taxon>
        <taxon>Propionibacteriales</taxon>
        <taxon>Nocardioidaceae</taxon>
        <taxon>Aeromicrobium</taxon>
    </lineage>
</organism>
<feature type="transmembrane region" description="Helical" evidence="7">
    <location>
        <begin position="349"/>
        <end position="368"/>
    </location>
</feature>
<dbReference type="OrthoDB" id="4668943at2"/>
<dbReference type="GO" id="GO:0022857">
    <property type="term" value="F:transmembrane transporter activity"/>
    <property type="evidence" value="ECO:0007669"/>
    <property type="project" value="InterPro"/>
</dbReference>
<sequence>MTDTLVVDRPQATPPDHADNPHHATRWLILGVIALAQLIVVLDATIVNIALPTAQESLGFSNDNRQWIVTGYALAFGSLLLLGGRLSDLVGRKPMFIVGLIGFAAASAIGGAAQNFEMLVSARVAQGIFGALLAPAALSLLTVTFTDAAERAKAFAIFGAISGGGGAIGLMLGGALTEYLSWRWCLYVNVPLAALAVIGGTLLLKKQAREENPPKLDIPGTAVVVAGLVSFVYGLANAESDGWSSTVTLVCVAVGLALLALFAVIENRVHNPLLPLHIIWDRTRGGSFLTVAIIGIGLFAVFLFLTYYVSLTLGYTPLKTGFAFIPMILGIMATATGFSGVVARIGPKIPVFAGMLLASFGLVLFAQLDLDSTYAANILPGLIITGLGVGLAMAPAFSAATSGVDAEHAGVASAAVNTFQQIGGSIGTAVLSAFAATAASNYLAGKTPNPHNQALAAMESYTTVFWWGAGIFAVGAVICGLLLRPGPIAVDPDAAPVLAH</sequence>
<keyword evidence="2" id="KW-0813">Transport</keyword>
<feature type="transmembrane region" description="Helical" evidence="7">
    <location>
        <begin position="374"/>
        <end position="401"/>
    </location>
</feature>
<dbReference type="InterPro" id="IPR005829">
    <property type="entry name" value="Sugar_transporter_CS"/>
</dbReference>
<dbReference type="Proteomes" id="UP000380867">
    <property type="component" value="Unassembled WGS sequence"/>
</dbReference>
<gene>
    <name evidence="9" type="ORF">ESP70_014870</name>
</gene>
<evidence type="ECO:0000256" key="3">
    <source>
        <dbReference type="ARBA" id="ARBA00022475"/>
    </source>
</evidence>
<dbReference type="PANTHER" id="PTHR42718:SF46">
    <property type="entry name" value="BLR6921 PROTEIN"/>
    <property type="match status" value="1"/>
</dbReference>
<dbReference type="InterPro" id="IPR020846">
    <property type="entry name" value="MFS_dom"/>
</dbReference>
<feature type="transmembrane region" description="Helical" evidence="7">
    <location>
        <begin position="321"/>
        <end position="342"/>
    </location>
</feature>
<feature type="transmembrane region" description="Helical" evidence="7">
    <location>
        <begin position="422"/>
        <end position="444"/>
    </location>
</feature>
<evidence type="ECO:0000256" key="1">
    <source>
        <dbReference type="ARBA" id="ARBA00004651"/>
    </source>
</evidence>
<accession>A0A5M4FAZ0</accession>
<dbReference type="InterPro" id="IPR004638">
    <property type="entry name" value="EmrB-like"/>
</dbReference>
<keyword evidence="5 7" id="KW-1133">Transmembrane helix</keyword>
<evidence type="ECO:0000313" key="10">
    <source>
        <dbReference type="Proteomes" id="UP000380867"/>
    </source>
</evidence>
<dbReference type="GO" id="GO:0005886">
    <property type="term" value="C:plasma membrane"/>
    <property type="evidence" value="ECO:0007669"/>
    <property type="project" value="UniProtKB-SubCell"/>
</dbReference>
<dbReference type="SUPFAM" id="SSF103473">
    <property type="entry name" value="MFS general substrate transporter"/>
    <property type="match status" value="1"/>
</dbReference>
<dbReference type="CDD" id="cd17321">
    <property type="entry name" value="MFS_MMR_MDR_like"/>
    <property type="match status" value="1"/>
</dbReference>
<evidence type="ECO:0000313" key="9">
    <source>
        <dbReference type="EMBL" id="KAA1395437.1"/>
    </source>
</evidence>
<keyword evidence="3" id="KW-1003">Cell membrane</keyword>
<keyword evidence="4 7" id="KW-0812">Transmembrane</keyword>
<feature type="transmembrane region" description="Helical" evidence="7">
    <location>
        <begin position="286"/>
        <end position="309"/>
    </location>
</feature>
<evidence type="ECO:0000256" key="2">
    <source>
        <dbReference type="ARBA" id="ARBA00022448"/>
    </source>
</evidence>